<dbReference type="OrthoDB" id="5835829at2759"/>
<dbReference type="EMBL" id="JAMYWD010000006">
    <property type="protein sequence ID" value="KAJ4969356.1"/>
    <property type="molecule type" value="Genomic_DNA"/>
</dbReference>
<dbReference type="InterPro" id="IPR004276">
    <property type="entry name" value="GlycoTrans_28_N"/>
</dbReference>
<evidence type="ECO:0000256" key="1">
    <source>
        <dbReference type="ARBA" id="ARBA00006962"/>
    </source>
</evidence>
<dbReference type="SUPFAM" id="SSF53756">
    <property type="entry name" value="UDP-Glycosyltransferase/glycogen phosphorylase"/>
    <property type="match status" value="1"/>
</dbReference>
<evidence type="ECO:0000313" key="15">
    <source>
        <dbReference type="Proteomes" id="UP001141806"/>
    </source>
</evidence>
<dbReference type="Pfam" id="PF03033">
    <property type="entry name" value="Glyco_transf_28"/>
    <property type="match status" value="1"/>
</dbReference>
<evidence type="ECO:0000256" key="3">
    <source>
        <dbReference type="ARBA" id="ARBA00022516"/>
    </source>
</evidence>
<keyword evidence="4" id="KW-0328">Glycosyltransferase</keyword>
<feature type="domain" description="Glycosyltransferase family 28 N-terminal" evidence="12">
    <location>
        <begin position="201"/>
        <end position="344"/>
    </location>
</feature>
<comment type="similarity">
    <text evidence="1">Belongs to the glycosyltransferase 28 family.</text>
</comment>
<organism evidence="14 15">
    <name type="scientific">Protea cynaroides</name>
    <dbReference type="NCBI Taxonomy" id="273540"/>
    <lineage>
        <taxon>Eukaryota</taxon>
        <taxon>Viridiplantae</taxon>
        <taxon>Streptophyta</taxon>
        <taxon>Embryophyta</taxon>
        <taxon>Tracheophyta</taxon>
        <taxon>Spermatophyta</taxon>
        <taxon>Magnoliopsida</taxon>
        <taxon>Proteales</taxon>
        <taxon>Proteaceae</taxon>
        <taxon>Protea</taxon>
    </lineage>
</organism>
<dbReference type="GO" id="GO:0016906">
    <property type="term" value="F:sterol 3-beta-glucosyltransferase activity"/>
    <property type="evidence" value="ECO:0007669"/>
    <property type="project" value="UniProtKB-EC"/>
</dbReference>
<name>A0A9Q0KF57_9MAGN</name>
<feature type="compositionally biased region" description="Low complexity" evidence="11">
    <location>
        <begin position="70"/>
        <end position="80"/>
    </location>
</feature>
<dbReference type="EC" id="2.4.1.173" evidence="2"/>
<dbReference type="Gene3D" id="3.40.50.2000">
    <property type="entry name" value="Glycogen Phosphorylase B"/>
    <property type="match status" value="2"/>
</dbReference>
<evidence type="ECO:0000256" key="6">
    <source>
        <dbReference type="ARBA" id="ARBA00022955"/>
    </source>
</evidence>
<proteinExistence type="inferred from homology"/>
<dbReference type="InterPro" id="IPR002213">
    <property type="entry name" value="UDP_glucos_trans"/>
</dbReference>
<dbReference type="GO" id="GO:0009791">
    <property type="term" value="P:post-embryonic development"/>
    <property type="evidence" value="ECO:0007669"/>
    <property type="project" value="UniProtKB-ARBA"/>
</dbReference>
<comment type="caution">
    <text evidence="14">The sequence shown here is derived from an EMBL/GenBank/DDBJ whole genome shotgun (WGS) entry which is preliminary data.</text>
</comment>
<dbReference type="Proteomes" id="UP001141806">
    <property type="component" value="Unassembled WGS sequence"/>
</dbReference>
<dbReference type="GO" id="GO:0005975">
    <property type="term" value="P:carbohydrate metabolic process"/>
    <property type="evidence" value="ECO:0007669"/>
    <property type="project" value="InterPro"/>
</dbReference>
<evidence type="ECO:0000256" key="5">
    <source>
        <dbReference type="ARBA" id="ARBA00022679"/>
    </source>
</evidence>
<feature type="region of interest" description="Disordered" evidence="11">
    <location>
        <begin position="619"/>
        <end position="648"/>
    </location>
</feature>
<evidence type="ECO:0000259" key="13">
    <source>
        <dbReference type="Pfam" id="PF06722"/>
    </source>
</evidence>
<dbReference type="PANTHER" id="PTHR48050:SF13">
    <property type="entry name" value="STEROL 3-BETA-GLUCOSYLTRANSFERASE UGT80A2"/>
    <property type="match status" value="1"/>
</dbReference>
<dbReference type="PANTHER" id="PTHR48050">
    <property type="entry name" value="STEROL 3-BETA-GLUCOSYLTRANSFERASE"/>
    <property type="match status" value="1"/>
</dbReference>
<dbReference type="FunFam" id="3.40.50.2000:FF:000009">
    <property type="entry name" value="Sterol 3-beta-glucosyltransferase UGT80A2"/>
    <property type="match status" value="1"/>
</dbReference>
<evidence type="ECO:0000256" key="7">
    <source>
        <dbReference type="ARBA" id="ARBA00023011"/>
    </source>
</evidence>
<keyword evidence="8" id="KW-0443">Lipid metabolism</keyword>
<feature type="domain" description="Erythromycin biosynthesis protein CIII-like C-terminal" evidence="13">
    <location>
        <begin position="495"/>
        <end position="601"/>
    </location>
</feature>
<evidence type="ECO:0000259" key="12">
    <source>
        <dbReference type="Pfam" id="PF03033"/>
    </source>
</evidence>
<accession>A0A9Q0KF57</accession>
<evidence type="ECO:0000256" key="11">
    <source>
        <dbReference type="SAM" id="MobiDB-lite"/>
    </source>
</evidence>
<evidence type="ECO:0000256" key="10">
    <source>
        <dbReference type="ARBA" id="ARBA00023221"/>
    </source>
</evidence>
<gene>
    <name evidence="14" type="ORF">NE237_016057</name>
</gene>
<dbReference type="CDD" id="cd03784">
    <property type="entry name" value="GT1_Gtf-like"/>
    <property type="match status" value="1"/>
</dbReference>
<dbReference type="GO" id="GO:0010154">
    <property type="term" value="P:fruit development"/>
    <property type="evidence" value="ECO:0007669"/>
    <property type="project" value="UniProtKB-ARBA"/>
</dbReference>
<reference evidence="14" key="1">
    <citation type="journal article" date="2023" name="Plant J.">
        <title>The genome of the king protea, Protea cynaroides.</title>
        <authorList>
            <person name="Chang J."/>
            <person name="Duong T.A."/>
            <person name="Schoeman C."/>
            <person name="Ma X."/>
            <person name="Roodt D."/>
            <person name="Barker N."/>
            <person name="Li Z."/>
            <person name="Van de Peer Y."/>
            <person name="Mizrachi E."/>
        </authorList>
    </citation>
    <scope>NUCLEOTIDE SEQUENCE</scope>
    <source>
        <tissue evidence="14">Young leaves</tissue>
    </source>
</reference>
<evidence type="ECO:0000256" key="4">
    <source>
        <dbReference type="ARBA" id="ARBA00022676"/>
    </source>
</evidence>
<dbReference type="GO" id="GO:0016126">
    <property type="term" value="P:sterol biosynthetic process"/>
    <property type="evidence" value="ECO:0007669"/>
    <property type="project" value="UniProtKB-KW"/>
</dbReference>
<dbReference type="InterPro" id="IPR010610">
    <property type="entry name" value="EryCIII-like_C"/>
</dbReference>
<evidence type="ECO:0000256" key="9">
    <source>
        <dbReference type="ARBA" id="ARBA00023166"/>
    </source>
</evidence>
<feature type="compositionally biased region" description="Polar residues" evidence="11">
    <location>
        <begin position="637"/>
        <end position="648"/>
    </location>
</feature>
<keyword evidence="15" id="KW-1185">Reference proteome</keyword>
<dbReference type="AlphaFoldDB" id="A0A9Q0KF57"/>
<keyword evidence="10" id="KW-0753">Steroid metabolism</keyword>
<dbReference type="FunFam" id="3.40.50.2000:FF:000030">
    <property type="entry name" value="Sterol 3-beta-glucosyltransferase UGT80A2"/>
    <property type="match status" value="1"/>
</dbReference>
<keyword evidence="3" id="KW-0444">Lipid biosynthesis</keyword>
<dbReference type="Pfam" id="PF06722">
    <property type="entry name" value="EryCIII-like_C"/>
    <property type="match status" value="1"/>
</dbReference>
<keyword evidence="7" id="KW-0756">Sterol biosynthesis</keyword>
<keyword evidence="6" id="KW-0752">Steroid biosynthesis</keyword>
<protein>
    <recommendedName>
        <fullName evidence="2">sterol 3beta-glucosyltransferase</fullName>
        <ecNumber evidence="2">2.4.1.173</ecNumber>
    </recommendedName>
</protein>
<evidence type="ECO:0000256" key="8">
    <source>
        <dbReference type="ARBA" id="ARBA00023098"/>
    </source>
</evidence>
<keyword evidence="5" id="KW-0808">Transferase</keyword>
<feature type="region of interest" description="Disordered" evidence="11">
    <location>
        <begin position="1"/>
        <end position="98"/>
    </location>
</feature>
<keyword evidence="9" id="KW-1207">Sterol metabolism</keyword>
<dbReference type="InterPro" id="IPR050426">
    <property type="entry name" value="Glycosyltransferase_28"/>
</dbReference>
<evidence type="ECO:0000256" key="2">
    <source>
        <dbReference type="ARBA" id="ARBA00012650"/>
    </source>
</evidence>
<feature type="compositionally biased region" description="Basic and acidic residues" evidence="11">
    <location>
        <begin position="1"/>
        <end position="10"/>
    </location>
</feature>
<sequence>MIISVRHDDESPASDLGAVLRTMAESRESGRSSSDSDDGVSVALGGEMVFQRGGRSDSELGRSEAPGIGSSSNNRVSDSSGTVDRSLPRSNTLPGEAFNIDKLETTPNCLKLERSKTERRKKPNILGEEAKQIFDDKVSAHKKLKLLKRLATVNDDGTVAFEVSVDVETPNVDVVPESVHQKAVDEECLEQTDQCIPPLQIVMLIVGTRGDVQPFVAIGKHLQDFGHRVRLATHANFKEFVLTSGLEFFPLGGDPKVLAGYMVKNKGFLPSGPSDIPIQRKQIKEIIFSLLPACKEPDPESGIPFSAEAIISNPPAYGHTHVAEALKVPLHIFFTMPWTPTSEFPHPLSRVKQQAGYRLSYQIVDSLIWLGIRDMINEFRKKRLKLRPVTYLSGAQGSASDVPHGYIWSPHLVPKPKDWGPKIDVVGFCFLDLASNYVPPESLVKWLEGGDEPVYVGFGSLPVQEPEKMTQIIVDALKMTGQRGIINKGWGGLGNLAEPPDFVYLLDNCPHDWLFLRCKAVVHHGGAGTTAAGLKAACPTTVVPFFGDQPFWGERVHVRGVGPAPIPVDEFSLDKLVDAINYMLDPKVKQSAVELAKAMETEDGVAGAVKAFFKHLPSVKPEPEPSPASPVPHKPSFSTREVSINVLN</sequence>
<feature type="compositionally biased region" description="Pro residues" evidence="11">
    <location>
        <begin position="624"/>
        <end position="633"/>
    </location>
</feature>
<evidence type="ECO:0000313" key="14">
    <source>
        <dbReference type="EMBL" id="KAJ4969356.1"/>
    </source>
</evidence>